<evidence type="ECO:0000313" key="2">
    <source>
        <dbReference type="Proteomes" id="UP000799764"/>
    </source>
</evidence>
<comment type="caution">
    <text evidence="1">The sequence shown here is derived from an EMBL/GenBank/DDBJ whole genome shotgun (WGS) entry which is preliminary data.</text>
</comment>
<sequence length="254" mass="28104">MESASYITSEEAARTTSEQGLLPETKLLIDCAAKSIASHMLVQLEQAALVSHQYTGNEAMMQGRTSVDVYDGVVRQMFHSDVLHAFTGLAGMKTPTIIVDISAFLDGDNELTDALKRNNFSLVPVRLIQTSERPLTREATTEYAKEFSVAVKDAFSDALANAADVRPGELFVRQQMLHRGKHDIAESADCCIFKIFEEDYKMPYDRAKLDNNAYKYVQAQSKAVADGVFKHQVAEFSIKCGRPLEGRLDGFHGG</sequence>
<organism evidence="1 2">
    <name type="scientific">Karstenula rhodostoma CBS 690.94</name>
    <dbReference type="NCBI Taxonomy" id="1392251"/>
    <lineage>
        <taxon>Eukaryota</taxon>
        <taxon>Fungi</taxon>
        <taxon>Dikarya</taxon>
        <taxon>Ascomycota</taxon>
        <taxon>Pezizomycotina</taxon>
        <taxon>Dothideomycetes</taxon>
        <taxon>Pleosporomycetidae</taxon>
        <taxon>Pleosporales</taxon>
        <taxon>Massarineae</taxon>
        <taxon>Didymosphaeriaceae</taxon>
        <taxon>Karstenula</taxon>
    </lineage>
</organism>
<dbReference type="AlphaFoldDB" id="A0A9P4PP18"/>
<evidence type="ECO:0000313" key="1">
    <source>
        <dbReference type="EMBL" id="KAF2447615.1"/>
    </source>
</evidence>
<proteinExistence type="predicted"/>
<gene>
    <name evidence="1" type="ORF">P171DRAFT_441555</name>
</gene>
<name>A0A9P4PP18_9PLEO</name>
<protein>
    <submittedName>
        <fullName evidence="1">Uncharacterized protein</fullName>
    </submittedName>
</protein>
<dbReference type="OrthoDB" id="3786137at2759"/>
<keyword evidence="2" id="KW-1185">Reference proteome</keyword>
<reference evidence="1" key="1">
    <citation type="journal article" date="2020" name="Stud. Mycol.">
        <title>101 Dothideomycetes genomes: a test case for predicting lifestyles and emergence of pathogens.</title>
        <authorList>
            <person name="Haridas S."/>
            <person name="Albert R."/>
            <person name="Binder M."/>
            <person name="Bloem J."/>
            <person name="Labutti K."/>
            <person name="Salamov A."/>
            <person name="Andreopoulos B."/>
            <person name="Baker S."/>
            <person name="Barry K."/>
            <person name="Bills G."/>
            <person name="Bluhm B."/>
            <person name="Cannon C."/>
            <person name="Castanera R."/>
            <person name="Culley D."/>
            <person name="Daum C."/>
            <person name="Ezra D."/>
            <person name="Gonzalez J."/>
            <person name="Henrissat B."/>
            <person name="Kuo A."/>
            <person name="Liang C."/>
            <person name="Lipzen A."/>
            <person name="Lutzoni F."/>
            <person name="Magnuson J."/>
            <person name="Mondo S."/>
            <person name="Nolan M."/>
            <person name="Ohm R."/>
            <person name="Pangilinan J."/>
            <person name="Park H.-J."/>
            <person name="Ramirez L."/>
            <person name="Alfaro M."/>
            <person name="Sun H."/>
            <person name="Tritt A."/>
            <person name="Yoshinaga Y."/>
            <person name="Zwiers L.-H."/>
            <person name="Turgeon B."/>
            <person name="Goodwin S."/>
            <person name="Spatafora J."/>
            <person name="Crous P."/>
            <person name="Grigoriev I."/>
        </authorList>
    </citation>
    <scope>NUCLEOTIDE SEQUENCE</scope>
    <source>
        <strain evidence="1">CBS 690.94</strain>
    </source>
</reference>
<dbReference type="EMBL" id="MU001496">
    <property type="protein sequence ID" value="KAF2447615.1"/>
    <property type="molecule type" value="Genomic_DNA"/>
</dbReference>
<accession>A0A9P4PP18</accession>
<dbReference type="Proteomes" id="UP000799764">
    <property type="component" value="Unassembled WGS sequence"/>
</dbReference>